<comment type="similarity">
    <text evidence="1">Belongs to the type-1 OGG1 family.</text>
</comment>
<keyword evidence="5" id="KW-0234">DNA repair</keyword>
<comment type="caution">
    <text evidence="11">The sequence shown here is derived from an EMBL/GenBank/DDBJ whole genome shotgun (WGS) entry which is preliminary data.</text>
</comment>
<organism evidence="11 12">
    <name type="scientific">Proteiniclasticum aestuarii</name>
    <dbReference type="NCBI Taxonomy" id="2817862"/>
    <lineage>
        <taxon>Bacteria</taxon>
        <taxon>Bacillati</taxon>
        <taxon>Bacillota</taxon>
        <taxon>Clostridia</taxon>
        <taxon>Eubacteriales</taxon>
        <taxon>Clostridiaceae</taxon>
        <taxon>Proteiniclasticum</taxon>
    </lineage>
</organism>
<evidence type="ECO:0000256" key="8">
    <source>
        <dbReference type="ARBA" id="ARBA00023295"/>
    </source>
</evidence>
<dbReference type="GO" id="GO:0140078">
    <property type="term" value="F:class I DNA-(apurinic or apyrimidinic site) endonuclease activity"/>
    <property type="evidence" value="ECO:0007669"/>
    <property type="project" value="UniProtKB-EC"/>
</dbReference>
<evidence type="ECO:0000256" key="4">
    <source>
        <dbReference type="ARBA" id="ARBA00022801"/>
    </source>
</evidence>
<keyword evidence="7" id="KW-0511">Multifunctional enzyme</keyword>
<dbReference type="Gene3D" id="1.10.1670.10">
    <property type="entry name" value="Helix-hairpin-Helix base-excision DNA repair enzymes (C-terminal)"/>
    <property type="match status" value="1"/>
</dbReference>
<evidence type="ECO:0000256" key="3">
    <source>
        <dbReference type="ARBA" id="ARBA00022763"/>
    </source>
</evidence>
<evidence type="ECO:0000256" key="7">
    <source>
        <dbReference type="ARBA" id="ARBA00023268"/>
    </source>
</evidence>
<dbReference type="CDD" id="cd00056">
    <property type="entry name" value="ENDO3c"/>
    <property type="match status" value="1"/>
</dbReference>
<dbReference type="InterPro" id="IPR023170">
    <property type="entry name" value="HhH_base_excis_C"/>
</dbReference>
<evidence type="ECO:0000256" key="6">
    <source>
        <dbReference type="ARBA" id="ARBA00023239"/>
    </source>
</evidence>
<evidence type="ECO:0000256" key="2">
    <source>
        <dbReference type="ARBA" id="ARBA00012720"/>
    </source>
</evidence>
<accession>A0A939KFP0</accession>
<reference evidence="11" key="1">
    <citation type="submission" date="2021-03" db="EMBL/GenBank/DDBJ databases">
        <title>Proteiniclasticum marinus sp. nov., isolated from tidal flat sediment.</title>
        <authorList>
            <person name="Namirimu T."/>
            <person name="Yang J.-A."/>
            <person name="Yang S.-H."/>
            <person name="Kim Y.-J."/>
            <person name="Kwon K.K."/>
        </authorList>
    </citation>
    <scope>NUCLEOTIDE SEQUENCE</scope>
    <source>
        <strain evidence="11">SCR006</strain>
    </source>
</reference>
<dbReference type="SUPFAM" id="SSF48150">
    <property type="entry name" value="DNA-glycosylase"/>
    <property type="match status" value="1"/>
</dbReference>
<dbReference type="InterPro" id="IPR003265">
    <property type="entry name" value="HhH-GPD_domain"/>
</dbReference>
<evidence type="ECO:0000259" key="10">
    <source>
        <dbReference type="SMART" id="SM00478"/>
    </source>
</evidence>
<dbReference type="GO" id="GO:0003684">
    <property type="term" value="F:damaged DNA binding"/>
    <property type="evidence" value="ECO:0007669"/>
    <property type="project" value="InterPro"/>
</dbReference>
<dbReference type="Gene3D" id="3.30.310.260">
    <property type="match status" value="1"/>
</dbReference>
<dbReference type="EC" id="4.2.99.18" evidence="2"/>
<comment type="catalytic activity">
    <reaction evidence="9">
        <text>2'-deoxyribonucleotide-(2'-deoxyribose 5'-phosphate)-2'-deoxyribonucleotide-DNA = a 3'-end 2'-deoxyribonucleotide-(2,3-dehydro-2,3-deoxyribose 5'-phosphate)-DNA + a 5'-end 5'-phospho-2'-deoxyribonucleoside-DNA + H(+)</text>
        <dbReference type="Rhea" id="RHEA:66592"/>
        <dbReference type="Rhea" id="RHEA-COMP:13180"/>
        <dbReference type="Rhea" id="RHEA-COMP:16897"/>
        <dbReference type="Rhea" id="RHEA-COMP:17067"/>
        <dbReference type="ChEBI" id="CHEBI:15378"/>
        <dbReference type="ChEBI" id="CHEBI:136412"/>
        <dbReference type="ChEBI" id="CHEBI:157695"/>
        <dbReference type="ChEBI" id="CHEBI:167181"/>
        <dbReference type="EC" id="4.2.99.18"/>
    </reaction>
</comment>
<dbReference type="Pfam" id="PF00730">
    <property type="entry name" value="HhH-GPD"/>
    <property type="match status" value="1"/>
</dbReference>
<evidence type="ECO:0000256" key="9">
    <source>
        <dbReference type="ARBA" id="ARBA00044632"/>
    </source>
</evidence>
<gene>
    <name evidence="11" type="ORF">J3A84_06405</name>
</gene>
<dbReference type="AlphaFoldDB" id="A0A939KFP0"/>
<keyword evidence="8" id="KW-0326">Glycosidase</keyword>
<evidence type="ECO:0000256" key="1">
    <source>
        <dbReference type="ARBA" id="ARBA00010679"/>
    </source>
</evidence>
<evidence type="ECO:0000256" key="5">
    <source>
        <dbReference type="ARBA" id="ARBA00023204"/>
    </source>
</evidence>
<feature type="domain" description="HhH-GPD" evidence="10">
    <location>
        <begin position="127"/>
        <end position="309"/>
    </location>
</feature>
<keyword evidence="6" id="KW-0456">Lyase</keyword>
<evidence type="ECO:0000313" key="11">
    <source>
        <dbReference type="EMBL" id="MBO1264657.1"/>
    </source>
</evidence>
<dbReference type="PANTHER" id="PTHR10242">
    <property type="entry name" value="8-OXOGUANINE DNA GLYCOSYLASE"/>
    <property type="match status" value="1"/>
</dbReference>
<proteinExistence type="inferred from homology"/>
<dbReference type="Pfam" id="PF07934">
    <property type="entry name" value="OGG_N"/>
    <property type="match status" value="1"/>
</dbReference>
<dbReference type="InterPro" id="IPR052054">
    <property type="entry name" value="Oxidative_DNA_repair_enzyme"/>
</dbReference>
<keyword evidence="3" id="KW-0227">DNA damage</keyword>
<name>A0A939KFP0_9CLOT</name>
<dbReference type="RefSeq" id="WP_207599174.1">
    <property type="nucleotide sequence ID" value="NZ_JAFNJU010000004.1"/>
</dbReference>
<dbReference type="InterPro" id="IPR012904">
    <property type="entry name" value="OGG_N"/>
</dbReference>
<dbReference type="GO" id="GO:0006289">
    <property type="term" value="P:nucleotide-excision repair"/>
    <property type="evidence" value="ECO:0007669"/>
    <property type="project" value="InterPro"/>
</dbReference>
<dbReference type="PANTHER" id="PTHR10242:SF2">
    <property type="entry name" value="N-GLYCOSYLASE_DNA LYASE"/>
    <property type="match status" value="1"/>
</dbReference>
<dbReference type="SUPFAM" id="SSF55945">
    <property type="entry name" value="TATA-box binding protein-like"/>
    <property type="match status" value="1"/>
</dbReference>
<keyword evidence="4" id="KW-0378">Hydrolase</keyword>
<dbReference type="GO" id="GO:0006284">
    <property type="term" value="P:base-excision repair"/>
    <property type="evidence" value="ECO:0007669"/>
    <property type="project" value="InterPro"/>
</dbReference>
<protein>
    <recommendedName>
        <fullName evidence="2">DNA-(apurinic or apyrimidinic site) lyase</fullName>
        <ecNumber evidence="2">4.2.99.18</ecNumber>
    </recommendedName>
</protein>
<dbReference type="Gene3D" id="1.10.340.30">
    <property type="entry name" value="Hypothetical protein, domain 2"/>
    <property type="match status" value="1"/>
</dbReference>
<dbReference type="GO" id="GO:0008534">
    <property type="term" value="F:oxidized purine nucleobase lesion DNA N-glycosylase activity"/>
    <property type="evidence" value="ECO:0007669"/>
    <property type="project" value="InterPro"/>
</dbReference>
<keyword evidence="12" id="KW-1185">Reference proteome</keyword>
<dbReference type="InterPro" id="IPR011257">
    <property type="entry name" value="DNA_glycosylase"/>
</dbReference>
<dbReference type="EMBL" id="JAFNJU010000004">
    <property type="protein sequence ID" value="MBO1264657.1"/>
    <property type="molecule type" value="Genomic_DNA"/>
</dbReference>
<dbReference type="SMART" id="SM00478">
    <property type="entry name" value="ENDO3c"/>
    <property type="match status" value="1"/>
</dbReference>
<sequence>MDYKAVEILENEIRLRDVESFHPKHIFECGQCFRWNRIHEEDETRFQGIVHGKVIRVHLRGQDVHLENVNMEEFNSFYKEYFDLGRDYDKVKKELRKDPLLNEAVKFGYGIRVLNQEPFETLISFILSSNNLIPKIKEGIRKISEKYGKEIVFHGETFYAFPTPQELSQATEEELRGLGVGYRAKYIYETTQAVRGAELMKEAEKTRALTEEEKQLLPYDLSMIAQLPEEACHKALQSYSGVGAKVADCVMLFSMKKKEAFPVDVWVKKAMMHFYGAEGTNLPKIRAFGQKQFGGLAGIAQQYLFYYAREKKIRVE</sequence>
<dbReference type="Proteomes" id="UP000664218">
    <property type="component" value="Unassembled WGS sequence"/>
</dbReference>
<evidence type="ECO:0000313" key="12">
    <source>
        <dbReference type="Proteomes" id="UP000664218"/>
    </source>
</evidence>